<dbReference type="Gramene" id="EOX93372">
    <property type="protein sequence ID" value="EOX93372"/>
    <property type="gene ID" value="TCM_002224"/>
</dbReference>
<proteinExistence type="predicted"/>
<dbReference type="EMBL" id="CM001879">
    <property type="protein sequence ID" value="EOX93372.1"/>
    <property type="molecule type" value="Genomic_DNA"/>
</dbReference>
<name>A0A061DLR4_THECC</name>
<dbReference type="AlphaFoldDB" id="A0A061DLR4"/>
<dbReference type="PROSITE" id="PS50181">
    <property type="entry name" value="FBOX"/>
    <property type="match status" value="1"/>
</dbReference>
<organism evidence="2 3">
    <name type="scientific">Theobroma cacao</name>
    <name type="common">Cacao</name>
    <name type="synonym">Cocoa</name>
    <dbReference type="NCBI Taxonomy" id="3641"/>
    <lineage>
        <taxon>Eukaryota</taxon>
        <taxon>Viridiplantae</taxon>
        <taxon>Streptophyta</taxon>
        <taxon>Embryophyta</taxon>
        <taxon>Tracheophyta</taxon>
        <taxon>Spermatophyta</taxon>
        <taxon>Magnoliopsida</taxon>
        <taxon>eudicotyledons</taxon>
        <taxon>Gunneridae</taxon>
        <taxon>Pentapetalae</taxon>
        <taxon>rosids</taxon>
        <taxon>malvids</taxon>
        <taxon>Malvales</taxon>
        <taxon>Malvaceae</taxon>
        <taxon>Byttnerioideae</taxon>
        <taxon>Theobroma</taxon>
    </lineage>
</organism>
<accession>A0A061DLR4</accession>
<dbReference type="Gene3D" id="1.20.1280.50">
    <property type="match status" value="1"/>
</dbReference>
<dbReference type="InterPro" id="IPR013187">
    <property type="entry name" value="F-box-assoc_dom_typ3"/>
</dbReference>
<feature type="domain" description="F-box" evidence="1">
    <location>
        <begin position="1"/>
        <end position="48"/>
    </location>
</feature>
<dbReference type="PANTHER" id="PTHR31672:SF10">
    <property type="entry name" value="F-BOX DOMAIN-CONTAINING PROTEIN"/>
    <property type="match status" value="1"/>
</dbReference>
<dbReference type="SMART" id="SM00256">
    <property type="entry name" value="FBOX"/>
    <property type="match status" value="1"/>
</dbReference>
<gene>
    <name evidence="2" type="ORF">TCM_002224</name>
</gene>
<dbReference type="HOGENOM" id="CLU_027176_1_4_1"/>
<dbReference type="InParanoid" id="A0A061DLR4"/>
<dbReference type="InterPro" id="IPR001810">
    <property type="entry name" value="F-box_dom"/>
</dbReference>
<protein>
    <submittedName>
        <fullName evidence="2">F-box and associated interaction domains-containing protein, putative isoform 1</fullName>
    </submittedName>
</protein>
<dbReference type="InterPro" id="IPR017451">
    <property type="entry name" value="F-box-assoc_interact_dom"/>
</dbReference>
<dbReference type="SUPFAM" id="SSF81383">
    <property type="entry name" value="F-box domain"/>
    <property type="match status" value="1"/>
</dbReference>
<keyword evidence="3" id="KW-1185">Reference proteome</keyword>
<evidence type="ECO:0000259" key="1">
    <source>
        <dbReference type="PROSITE" id="PS50181"/>
    </source>
</evidence>
<evidence type="ECO:0000313" key="3">
    <source>
        <dbReference type="Proteomes" id="UP000026915"/>
    </source>
</evidence>
<dbReference type="OMA" id="IHICNPL"/>
<dbReference type="CDD" id="cd22157">
    <property type="entry name" value="F-box_AtFBW1-like"/>
    <property type="match status" value="1"/>
</dbReference>
<sequence length="428" mass="48828">MECLPQDVVLDILSRLPITSLVQSKSVCRSWRSIIQGSLLANKHLSHMSDYDPGIIFQSHWPSQNQYYFVDFAAYPEGNKILKKISFSTKHANLVGSCNGLLCFCNASQIHICNPLTKDSIELPKLLKGPGEVGILGFGFSPTTKEYKLIEIVYQRKRPGVWSHVAVSNPFQAEVRILTLGGSRWRSLGMVPYRFIRQPSQVMVSGRLHWRSQLGKYNIDNQLISFDLAAETFQEVSKPDCRSFNRGFYELINLQGHLSAAASNASGGLEIWVMKEYNIKESWIKEFSIGGYLPKELQRINARIHSPRSVFRAICRFRSGEILLEHRSKALVLYDPVHETFKDLTFEGAPNWFKMVVHVGSLIINEFIVMLLDSKPKWDQRPISPPLCAWEIDDPFPISLRFAFKWLGVLMEKLRSSTLPSSFSSNRR</sequence>
<dbReference type="NCBIfam" id="TIGR01640">
    <property type="entry name" value="F_box_assoc_1"/>
    <property type="match status" value="1"/>
</dbReference>
<dbReference type="PANTHER" id="PTHR31672">
    <property type="entry name" value="BNACNNG10540D PROTEIN"/>
    <property type="match status" value="1"/>
</dbReference>
<reference evidence="2 3" key="1">
    <citation type="journal article" date="2013" name="Genome Biol.">
        <title>The genome sequence of the most widely cultivated cacao type and its use to identify candidate genes regulating pod color.</title>
        <authorList>
            <person name="Motamayor J.C."/>
            <person name="Mockaitis K."/>
            <person name="Schmutz J."/>
            <person name="Haiminen N."/>
            <person name="Iii D.L."/>
            <person name="Cornejo O."/>
            <person name="Findley S.D."/>
            <person name="Zheng P."/>
            <person name="Utro F."/>
            <person name="Royaert S."/>
            <person name="Saski C."/>
            <person name="Jenkins J."/>
            <person name="Podicheti R."/>
            <person name="Zhao M."/>
            <person name="Scheffler B.E."/>
            <person name="Stack J.C."/>
            <person name="Feltus F.A."/>
            <person name="Mustiga G.M."/>
            <person name="Amores F."/>
            <person name="Phillips W."/>
            <person name="Marelli J.P."/>
            <person name="May G.D."/>
            <person name="Shapiro H."/>
            <person name="Ma J."/>
            <person name="Bustamante C.D."/>
            <person name="Schnell R.J."/>
            <person name="Main D."/>
            <person name="Gilbert D."/>
            <person name="Parida L."/>
            <person name="Kuhn D.N."/>
        </authorList>
    </citation>
    <scope>NUCLEOTIDE SEQUENCE [LARGE SCALE GENOMIC DNA]</scope>
    <source>
        <strain evidence="3">cv. Matina 1-6</strain>
    </source>
</reference>
<dbReference type="eggNOG" id="ENOG502QS4I">
    <property type="taxonomic scope" value="Eukaryota"/>
</dbReference>
<dbReference type="InterPro" id="IPR036047">
    <property type="entry name" value="F-box-like_dom_sf"/>
</dbReference>
<evidence type="ECO:0000313" key="2">
    <source>
        <dbReference type="EMBL" id="EOX93372.1"/>
    </source>
</evidence>
<dbReference type="InterPro" id="IPR050796">
    <property type="entry name" value="SCF_F-box_component"/>
</dbReference>
<dbReference type="Proteomes" id="UP000026915">
    <property type="component" value="Chromosome 1"/>
</dbReference>
<dbReference type="STRING" id="3641.A0A061DLR4"/>
<dbReference type="Pfam" id="PF00646">
    <property type="entry name" value="F-box"/>
    <property type="match status" value="1"/>
</dbReference>
<dbReference type="Pfam" id="PF08268">
    <property type="entry name" value="FBA_3"/>
    <property type="match status" value="1"/>
</dbReference>